<evidence type="ECO:0000313" key="1">
    <source>
        <dbReference type="EMBL" id="XDV59271.1"/>
    </source>
</evidence>
<protein>
    <recommendedName>
        <fullName evidence="2">DUF4261 domain-containing protein</fullName>
    </recommendedName>
</protein>
<accession>A0AB39XQZ8</accession>
<dbReference type="AlphaFoldDB" id="A0AB39XQZ8"/>
<dbReference type="EMBL" id="CP165734">
    <property type="protein sequence ID" value="XDV59271.1"/>
    <property type="molecule type" value="Genomic_DNA"/>
</dbReference>
<gene>
    <name evidence="1" type="ORF">AB8Z38_07580</name>
</gene>
<reference evidence="1" key="1">
    <citation type="submission" date="2024-08" db="EMBL/GenBank/DDBJ databases">
        <authorList>
            <person name="Chaddad Z."/>
            <person name="Lamrabet M."/>
            <person name="Bouhnik O."/>
            <person name="Alami S."/>
            <person name="Wipf D."/>
            <person name="Courty P.E."/>
            <person name="Missbah El Idrissi M."/>
        </authorList>
    </citation>
    <scope>NUCLEOTIDE SEQUENCE</scope>
    <source>
        <strain evidence="1">LLZ17</strain>
    </source>
</reference>
<sequence>MTKSVAYVMLEDGHFPNMGVLIEALRVRHPGLRWESTERGSSVDADGPMFIRAGDHLVAILLMPAPLPFDQQLWERTLSVWPDAFHAVDRHRAHLIISTMGSAEKNAGTTELGLVESARLTTAVVGGVLEAQRGCLGVVWCGNVGRSPEMWLEQSGRSFTPFPDHPFGLWMEIVPFRCGETVGAYTVGLSAFTGREIEFEVDGLDERVVIGRVAQLASFVIANGIGTELASGAVFEADSEIEHRVAVLHRNSRFNIGPVITFSSVGDRPGKQKNLRGHSYLDRPKSSVAGHVGQGWALRPGKS</sequence>
<name>A0AB39XQZ8_9BRAD</name>
<proteinExistence type="predicted"/>
<evidence type="ECO:0008006" key="2">
    <source>
        <dbReference type="Google" id="ProtNLM"/>
    </source>
</evidence>
<organism evidence="1">
    <name type="scientific">Bradyrhizobium sp. LLZ17</name>
    <dbReference type="NCBI Taxonomy" id="3239388"/>
    <lineage>
        <taxon>Bacteria</taxon>
        <taxon>Pseudomonadati</taxon>
        <taxon>Pseudomonadota</taxon>
        <taxon>Alphaproteobacteria</taxon>
        <taxon>Hyphomicrobiales</taxon>
        <taxon>Nitrobacteraceae</taxon>
        <taxon>Bradyrhizobium</taxon>
    </lineage>
</organism>
<dbReference type="RefSeq" id="WP_369723941.1">
    <property type="nucleotide sequence ID" value="NZ_CP165734.1"/>
</dbReference>